<evidence type="ECO:0000313" key="2">
    <source>
        <dbReference type="Proteomes" id="UP000000715"/>
    </source>
</evidence>
<evidence type="ECO:0000313" key="3">
    <source>
        <dbReference type="RefSeq" id="XP_044919181.1"/>
    </source>
</evidence>
<protein>
    <submittedName>
        <fullName evidence="3">Uncharacterized protein</fullName>
    </submittedName>
</protein>
<proteinExistence type="predicted"/>
<gene>
    <name evidence="3" type="primary">CUNH3orf56</name>
</gene>
<keyword evidence="2" id="KW-1185">Reference proteome</keyword>
<dbReference type="CTD" id="285311"/>
<dbReference type="GeneID" id="106005083"/>
<dbReference type="RefSeq" id="XP_044919181.1">
    <property type="nucleotide sequence ID" value="XM_045063246.1"/>
</dbReference>
<evidence type="ECO:0000256" key="1">
    <source>
        <dbReference type="SAM" id="MobiDB-lite"/>
    </source>
</evidence>
<sequence>MYPAPWSYTWALLGSSVWMGLPPPAAPWEGLSRGTPPLERCQALPSEGASRPSA</sequence>
<feature type="region of interest" description="Disordered" evidence="1">
    <location>
        <begin position="28"/>
        <end position="54"/>
    </location>
</feature>
<name>A0A8U0UM27_MUSPF</name>
<dbReference type="AlphaFoldDB" id="A0A8U0UM27"/>
<reference evidence="3" key="1">
    <citation type="submission" date="2025-08" db="UniProtKB">
        <authorList>
            <consortium name="RefSeq"/>
        </authorList>
    </citation>
    <scope>IDENTIFICATION</scope>
    <source>
        <tissue evidence="3">Brain</tissue>
    </source>
</reference>
<organism evidence="2 3">
    <name type="scientific">Mustela putorius furo</name>
    <name type="common">European domestic ferret</name>
    <name type="synonym">Mustela furo</name>
    <dbReference type="NCBI Taxonomy" id="9669"/>
    <lineage>
        <taxon>Eukaryota</taxon>
        <taxon>Metazoa</taxon>
        <taxon>Chordata</taxon>
        <taxon>Craniata</taxon>
        <taxon>Vertebrata</taxon>
        <taxon>Euteleostomi</taxon>
        <taxon>Mammalia</taxon>
        <taxon>Eutheria</taxon>
        <taxon>Laurasiatheria</taxon>
        <taxon>Carnivora</taxon>
        <taxon>Caniformia</taxon>
        <taxon>Musteloidea</taxon>
        <taxon>Mustelidae</taxon>
        <taxon>Mustelinae</taxon>
        <taxon>Mustela</taxon>
    </lineage>
</organism>
<accession>A0A8U0UM27</accession>
<dbReference type="Proteomes" id="UP000000715">
    <property type="component" value="Unplaced"/>
</dbReference>